<reference evidence="2 3" key="1">
    <citation type="submission" date="2024-08" db="EMBL/GenBank/DDBJ databases">
        <title>Genome mining of Saccharopolyspora cebuensis PGLac3 from Nigerian medicinal plant.</title>
        <authorList>
            <person name="Ezeobiora C.E."/>
            <person name="Igbokwe N.H."/>
            <person name="Amin D.H."/>
            <person name="Mendie U.E."/>
        </authorList>
    </citation>
    <scope>NUCLEOTIDE SEQUENCE [LARGE SCALE GENOMIC DNA]</scope>
    <source>
        <strain evidence="2 3">PGLac3</strain>
    </source>
</reference>
<name>A0ABV4CM37_9PSEU</name>
<keyword evidence="3" id="KW-1185">Reference proteome</keyword>
<protein>
    <submittedName>
        <fullName evidence="2">Sialidase family protein</fullName>
    </submittedName>
</protein>
<dbReference type="InterPro" id="IPR036278">
    <property type="entry name" value="Sialidase_sf"/>
</dbReference>
<keyword evidence="1" id="KW-0732">Signal</keyword>
<feature type="signal peptide" evidence="1">
    <location>
        <begin position="1"/>
        <end position="25"/>
    </location>
</feature>
<comment type="caution">
    <text evidence="2">The sequence shown here is derived from an EMBL/GenBank/DDBJ whole genome shotgun (WGS) entry which is preliminary data.</text>
</comment>
<dbReference type="RefSeq" id="WP_345355264.1">
    <property type="nucleotide sequence ID" value="NZ_BAABII010000001.1"/>
</dbReference>
<organism evidence="2 3">
    <name type="scientific">Saccharopolyspora cebuensis</name>
    <dbReference type="NCBI Taxonomy" id="418759"/>
    <lineage>
        <taxon>Bacteria</taxon>
        <taxon>Bacillati</taxon>
        <taxon>Actinomycetota</taxon>
        <taxon>Actinomycetes</taxon>
        <taxon>Pseudonocardiales</taxon>
        <taxon>Pseudonocardiaceae</taxon>
        <taxon>Saccharopolyspora</taxon>
    </lineage>
</organism>
<proteinExistence type="predicted"/>
<evidence type="ECO:0000256" key="1">
    <source>
        <dbReference type="SAM" id="SignalP"/>
    </source>
</evidence>
<dbReference type="PANTHER" id="PTHR38792:SF3">
    <property type="entry name" value="BNR_ASP-BOX REPEAT DOMAIN PROTEIN (AFU_ORTHOLOGUE AFUA_7G06430)-RELATED"/>
    <property type="match status" value="1"/>
</dbReference>
<dbReference type="Gene3D" id="2.120.10.10">
    <property type="match status" value="1"/>
</dbReference>
<evidence type="ECO:0000313" key="3">
    <source>
        <dbReference type="Proteomes" id="UP001564626"/>
    </source>
</evidence>
<gene>
    <name evidence="2" type="ORF">AB8O55_19225</name>
</gene>
<dbReference type="SUPFAM" id="SSF50939">
    <property type="entry name" value="Sialidases"/>
    <property type="match status" value="1"/>
</dbReference>
<dbReference type="EMBL" id="JBGEHV010000038">
    <property type="protein sequence ID" value="MEY8041543.1"/>
    <property type="molecule type" value="Genomic_DNA"/>
</dbReference>
<sequence>MVSRKFRAAAVAAVFALLTAGVAAAEPPGAADVEKGELLRVGGSSYPRLVRLEHSDAANGGAADGRVLASMTTYADRTGFAVIHESRDDGATFRRIGEIRDPAGEDERGMCCSTLYELPRRVGDMPAGTLLWAGTAGIGADAEQRRSSIRVWRSDDHGRTWSFLSTVVEAPVGPGVWEPEFTVTEDGDLAVFYSDDGDPAHDQKLVQSRSSDGIRWSAPRETVTHPDFAVRPGMAGVRRLPDGTYVMVYEFCNYDPVHVCTVWTRTSEDGWDFGPPGALGTEVVSETGTQPLGTPTISTTPDGGLLLGYQMLAHDRGGLAPGNGRTLLHDPDPSAPGGWREIPAPVRISYNQGGTCRNFSPTTLPTADGESVIHVTTDFEHYIGGPCEAFVGVGPIGGADASGPGVPPHPLDGS</sequence>
<evidence type="ECO:0000313" key="2">
    <source>
        <dbReference type="EMBL" id="MEY8041543.1"/>
    </source>
</evidence>
<dbReference type="CDD" id="cd15482">
    <property type="entry name" value="Sialidase_non-viral"/>
    <property type="match status" value="1"/>
</dbReference>
<feature type="chain" id="PRO_5045729224" evidence="1">
    <location>
        <begin position="26"/>
        <end position="414"/>
    </location>
</feature>
<dbReference type="Proteomes" id="UP001564626">
    <property type="component" value="Unassembled WGS sequence"/>
</dbReference>
<dbReference type="PANTHER" id="PTHR38792">
    <property type="entry name" value="BNR/ASP-BOX REPEAT DOMAIN PROTEIN (AFU_ORTHOLOGUE AFUA_7G06430)-RELATED"/>
    <property type="match status" value="1"/>
</dbReference>
<accession>A0ABV4CM37</accession>